<reference evidence="1 2" key="2">
    <citation type="journal article" date="1994" name="Acta Virol.">
        <title>Characterization and sequence analysis of the F2 promoter from corynephage BFK20.</title>
        <authorList>
            <person name="Koptides M."/>
            <person name="Ugorcakova J."/>
            <person name="Baloghova E."/>
            <person name="Bukovska G."/>
            <person name="Timko J."/>
        </authorList>
    </citation>
    <scope>NUCLEOTIDE SEQUENCE [LARGE SCALE GENOMIC DNA]</scope>
</reference>
<reference evidence="1 2" key="3">
    <citation type="journal article" date="2006" name="Virology">
        <title>Complete nucleotide sequence and genome analysis of bacteriophage BFK20--a lytic phage of the industrial producer Brevibacterium flavum.</title>
        <authorList>
            <person name="Bukovska G."/>
            <person name="Klucar L."/>
            <person name="Vlcek C."/>
            <person name="Adamovic J."/>
            <person name="Turna J."/>
            <person name="Timko J."/>
        </authorList>
    </citation>
    <scope>NUCLEOTIDE SEQUENCE [LARGE SCALE GENOMIC DNA]</scope>
</reference>
<reference evidence="1 2" key="1">
    <citation type="journal article" date="1992" name="J. Gen. Microbiol.">
        <title>Characterization of bacteriophage BFK20 from Brevibacterium flavum.</title>
        <authorList>
            <person name="Koptides M."/>
            <person name="Barak I."/>
            <person name="Sisova M."/>
            <person name="Baloghova E."/>
            <person name="Ugorcakova J."/>
        </authorList>
    </citation>
    <scope>NUCLEOTIDE SEQUENCE [LARGE SCALE GENOMIC DNA]</scope>
</reference>
<keyword evidence="2" id="KW-1185">Reference proteome</keyword>
<accession>Q3V5F8</accession>
<sequence>MTEDMVNHPPHYTSHPIFTGECWSYAQTLENGAEFSAFRYAFRYADKHNPVQDVEKALWYLDQIIDNFATLQPVNVRLDEGKAPWSIERAGAIQEAIGDISDSESFESASYADQVAAQACLEILLGLDPDRARTHLENLRRELTGEVDEDETDAVQDFEGRIMSVAKDAVDWTTSRAKDAMDAVERERVSASGGLIEGVNPYVQRESVTIPPRDPENPTFAQKWRNALRGLK</sequence>
<name>Q3V5F8_9CAUD</name>
<reference evidence="1 2" key="4">
    <citation type="journal article" date="2007" name="Virology">
        <title>Transcriptional profiling of bacteriophage BFK20: coexpression interrogated by "guilt-by-association" algorithm.</title>
        <authorList>
            <person name="Majtan T."/>
            <person name="Halgasova N."/>
            <person name="Bukovska G."/>
            <person name="Timko J."/>
        </authorList>
    </citation>
    <scope>NUCLEOTIDE SEQUENCE [LARGE SCALE GENOMIC DNA]</scope>
</reference>
<organism evidence="1 2">
    <name type="scientific">Corynebacterium phage BFK20</name>
    <dbReference type="NCBI Taxonomy" id="28358"/>
    <lineage>
        <taxon>Viruses</taxon>
        <taxon>Duplodnaviria</taxon>
        <taxon>Heunggongvirae</taxon>
        <taxon>Uroviricota</taxon>
        <taxon>Caudoviricetes</taxon>
        <taxon>Sasvirus</taxon>
        <taxon>Sasvirus BFK20</taxon>
    </lineage>
</organism>
<dbReference type="Pfam" id="PF11753">
    <property type="entry name" value="DUF3310"/>
    <property type="match status" value="1"/>
</dbReference>
<dbReference type="RefSeq" id="YP_001456767.1">
    <property type="nucleotide sequence ID" value="NC_009799.3"/>
</dbReference>
<gene>
    <name evidence="1" type="primary">ORF37</name>
</gene>
<dbReference type="Proteomes" id="UP000001531">
    <property type="component" value="Segment"/>
</dbReference>
<dbReference type="EMBL" id="AJ278322">
    <property type="protein sequence ID" value="CAJ29720.1"/>
    <property type="molecule type" value="Genomic_DNA"/>
</dbReference>
<protein>
    <submittedName>
        <fullName evidence="1">Gp37</fullName>
    </submittedName>
</protein>
<dbReference type="KEGG" id="vg:5580389"/>
<proteinExistence type="predicted"/>
<dbReference type="OrthoDB" id="26730at10239"/>
<evidence type="ECO:0000313" key="1">
    <source>
        <dbReference type="EMBL" id="CAJ29720.1"/>
    </source>
</evidence>
<evidence type="ECO:0000313" key="2">
    <source>
        <dbReference type="Proteomes" id="UP000001531"/>
    </source>
</evidence>
<dbReference type="InterPro" id="IPR021739">
    <property type="entry name" value="SaV-like"/>
</dbReference>
<dbReference type="GeneID" id="5580389"/>